<name>A0A6B2LRD6_9EUKA</name>
<sequence>MEEIMLLFLLALVAVLVEEIGVIELLVFEGLVGAPVDELSGLRVALAAFSGGVGLWGSSFVGARIGGGGPGGVGDGFGGFLSSGCGSGPGARPRVRFGIRPRPGPRPRTRPRRV</sequence>
<dbReference type="AlphaFoldDB" id="A0A6B2LRD6"/>
<evidence type="ECO:0000313" key="2">
    <source>
        <dbReference type="EMBL" id="NDV39251.1"/>
    </source>
</evidence>
<feature type="compositionally biased region" description="Basic residues" evidence="1">
    <location>
        <begin position="93"/>
        <end position="114"/>
    </location>
</feature>
<dbReference type="EMBL" id="GIBP01010282">
    <property type="protein sequence ID" value="NDV39251.1"/>
    <property type="molecule type" value="Transcribed_RNA"/>
</dbReference>
<reference evidence="2" key="1">
    <citation type="journal article" date="2020" name="J. Eukaryot. Microbiol.">
        <title>De novo Sequencing, Assembly and Annotation of the Transcriptome for the Free-Living Testate Amoeba Arcella intermedia.</title>
        <authorList>
            <person name="Ribeiro G.M."/>
            <person name="Porfirio-Sousa A.L."/>
            <person name="Maurer-Alcala X.X."/>
            <person name="Katz L.A."/>
            <person name="Lahr D.J.G."/>
        </authorList>
    </citation>
    <scope>NUCLEOTIDE SEQUENCE</scope>
</reference>
<evidence type="ECO:0000256" key="1">
    <source>
        <dbReference type="SAM" id="MobiDB-lite"/>
    </source>
</evidence>
<organism evidence="2">
    <name type="scientific">Arcella intermedia</name>
    <dbReference type="NCBI Taxonomy" id="1963864"/>
    <lineage>
        <taxon>Eukaryota</taxon>
        <taxon>Amoebozoa</taxon>
        <taxon>Tubulinea</taxon>
        <taxon>Elardia</taxon>
        <taxon>Arcellinida</taxon>
        <taxon>Sphaerothecina</taxon>
        <taxon>Arcellidae</taxon>
        <taxon>Arcella</taxon>
    </lineage>
</organism>
<accession>A0A6B2LRD6</accession>
<proteinExistence type="predicted"/>
<protein>
    <submittedName>
        <fullName evidence="2">Uncharacterized protein</fullName>
    </submittedName>
</protein>
<feature type="region of interest" description="Disordered" evidence="1">
    <location>
        <begin position="84"/>
        <end position="114"/>
    </location>
</feature>